<proteinExistence type="predicted"/>
<dbReference type="PANTHER" id="PTHR11537:SF254">
    <property type="entry name" value="POTASSIUM VOLTAGE-GATED CHANNEL PROTEIN SHAB"/>
    <property type="match status" value="1"/>
</dbReference>
<keyword evidence="4 8" id="KW-1133">Transmembrane helix</keyword>
<keyword evidence="3 8" id="KW-0812">Transmembrane</keyword>
<feature type="transmembrane region" description="Helical" evidence="8">
    <location>
        <begin position="173"/>
        <end position="194"/>
    </location>
</feature>
<dbReference type="InterPro" id="IPR013099">
    <property type="entry name" value="K_chnl_dom"/>
</dbReference>
<keyword evidence="5" id="KW-0406">Ion transport</keyword>
<evidence type="ECO:0000256" key="1">
    <source>
        <dbReference type="ARBA" id="ARBA00004141"/>
    </source>
</evidence>
<dbReference type="GO" id="GO:0005249">
    <property type="term" value="F:voltage-gated potassium channel activity"/>
    <property type="evidence" value="ECO:0007669"/>
    <property type="project" value="InterPro"/>
</dbReference>
<keyword evidence="2" id="KW-0813">Transport</keyword>
<dbReference type="InterPro" id="IPR028325">
    <property type="entry name" value="VG_K_chnl"/>
</dbReference>
<reference evidence="10" key="1">
    <citation type="journal article" date="2021" name="Genes Genomics">
        <title>Comparative genomic analysis of Mycoplasma anatis strains.</title>
        <authorList>
            <person name="Zhou Q."/>
            <person name="Mai K."/>
            <person name="Yang D."/>
            <person name="Liu J."/>
            <person name="Yan Z."/>
            <person name="Luo C."/>
            <person name="Tan Y."/>
            <person name="Cao S."/>
            <person name="Zhou Q."/>
            <person name="Chen L."/>
            <person name="Chen F."/>
        </authorList>
    </citation>
    <scope>NUCLEOTIDE SEQUENCE</scope>
    <source>
        <strain evidence="10">DP07</strain>
    </source>
</reference>
<feature type="transmembrane region" description="Helical" evidence="8">
    <location>
        <begin position="143"/>
        <end position="161"/>
    </location>
</feature>
<evidence type="ECO:0000256" key="3">
    <source>
        <dbReference type="ARBA" id="ARBA00022692"/>
    </source>
</evidence>
<feature type="domain" description="Potassium channel" evidence="9">
    <location>
        <begin position="243"/>
        <end position="294"/>
    </location>
</feature>
<evidence type="ECO:0000256" key="6">
    <source>
        <dbReference type="ARBA" id="ARBA00023136"/>
    </source>
</evidence>
<sequence length="323" mass="37309">MNVLHNKMMHIINTIVTSDSEVNKLKLGKKRTHLIKFGQLFYIALIVFAVIFSFISFAIKAKEFKSIIITINILTFFILLADYVLHWITFPIRSDSNKTFKSLLLFPFTGVGLILLISLLPSFSAMQFLHFETNQVFKYFETLTFIRVIRLILILKIFPPFKILINVFKDQKLILSYVFIFIIILIFVFALIIWKNEVEWLENEALIQTQNWFISQNLQIDQNSQEFINKYNEFKESLSSNVVTNLFDAIYFSTITLTTIGYGDFSPHAATSKFIVIVISIIGIAIFTIPSGIVAGSIMTNMNAMVDKKSKRVEKENKHKDTK</sequence>
<comment type="subcellular location">
    <subcellularLocation>
        <location evidence="1">Membrane</location>
        <topology evidence="1">Multi-pass membrane protein</topology>
    </subcellularLocation>
</comment>
<gene>
    <name evidence="10" type="ORF">MADP07_00375</name>
</gene>
<dbReference type="Pfam" id="PF07885">
    <property type="entry name" value="Ion_trans_2"/>
    <property type="match status" value="1"/>
</dbReference>
<dbReference type="GO" id="GO:0008076">
    <property type="term" value="C:voltage-gated potassium channel complex"/>
    <property type="evidence" value="ECO:0007669"/>
    <property type="project" value="InterPro"/>
</dbReference>
<dbReference type="AlphaFoldDB" id="A0A9Q3LAD2"/>
<dbReference type="EMBL" id="JABZFG010000004">
    <property type="protein sequence ID" value="MBW0602652.1"/>
    <property type="molecule type" value="Genomic_DNA"/>
</dbReference>
<evidence type="ECO:0000256" key="5">
    <source>
        <dbReference type="ARBA" id="ARBA00023065"/>
    </source>
</evidence>
<accession>A0A9Q3LAD2</accession>
<feature type="transmembrane region" description="Helical" evidence="8">
    <location>
        <begin position="102"/>
        <end position="123"/>
    </location>
</feature>
<comment type="caution">
    <text evidence="10">The sequence shown here is derived from an EMBL/GenBank/DDBJ whole genome shotgun (WGS) entry which is preliminary data.</text>
</comment>
<dbReference type="GO" id="GO:0001508">
    <property type="term" value="P:action potential"/>
    <property type="evidence" value="ECO:0007669"/>
    <property type="project" value="TreeGrafter"/>
</dbReference>
<evidence type="ECO:0000313" key="11">
    <source>
        <dbReference type="Proteomes" id="UP000746160"/>
    </source>
</evidence>
<dbReference type="Proteomes" id="UP000746160">
    <property type="component" value="Unassembled WGS sequence"/>
</dbReference>
<keyword evidence="6 8" id="KW-0472">Membrane</keyword>
<feature type="transmembrane region" description="Helical" evidence="8">
    <location>
        <begin position="274"/>
        <end position="299"/>
    </location>
</feature>
<evidence type="ECO:0000256" key="8">
    <source>
        <dbReference type="SAM" id="Phobius"/>
    </source>
</evidence>
<name>A0A9Q3LAD2_9BACT</name>
<dbReference type="RefSeq" id="WP_218675325.1">
    <property type="nucleotide sequence ID" value="NZ_JABZFG010000004.1"/>
</dbReference>
<evidence type="ECO:0000256" key="7">
    <source>
        <dbReference type="ARBA" id="ARBA00023303"/>
    </source>
</evidence>
<feature type="transmembrane region" description="Helical" evidence="8">
    <location>
        <begin position="67"/>
        <end position="90"/>
    </location>
</feature>
<organism evidence="10 11">
    <name type="scientific">Mycoplasmopsis anatis</name>
    <dbReference type="NCBI Taxonomy" id="171279"/>
    <lineage>
        <taxon>Bacteria</taxon>
        <taxon>Bacillati</taxon>
        <taxon>Mycoplasmatota</taxon>
        <taxon>Mycoplasmoidales</taxon>
        <taxon>Metamycoplasmataceae</taxon>
        <taxon>Mycoplasmopsis</taxon>
    </lineage>
</organism>
<dbReference type="PANTHER" id="PTHR11537">
    <property type="entry name" value="VOLTAGE-GATED POTASSIUM CHANNEL"/>
    <property type="match status" value="1"/>
</dbReference>
<evidence type="ECO:0000259" key="9">
    <source>
        <dbReference type="Pfam" id="PF07885"/>
    </source>
</evidence>
<evidence type="ECO:0000313" key="10">
    <source>
        <dbReference type="EMBL" id="MBW0602652.1"/>
    </source>
</evidence>
<evidence type="ECO:0000256" key="2">
    <source>
        <dbReference type="ARBA" id="ARBA00022448"/>
    </source>
</evidence>
<evidence type="ECO:0000256" key="4">
    <source>
        <dbReference type="ARBA" id="ARBA00022989"/>
    </source>
</evidence>
<feature type="transmembrane region" description="Helical" evidence="8">
    <location>
        <begin position="40"/>
        <end position="61"/>
    </location>
</feature>
<protein>
    <submittedName>
        <fullName evidence="10">Two pore domain potassium channel family protein</fullName>
    </submittedName>
</protein>
<keyword evidence="7 10" id="KW-0407">Ion channel</keyword>